<dbReference type="Pfam" id="PF06458">
    <property type="entry name" value="MucBP"/>
    <property type="match status" value="4"/>
</dbReference>
<comment type="subcellular location">
    <subcellularLocation>
        <location evidence="1">Secreted</location>
        <location evidence="1">Cell wall</location>
    </subcellularLocation>
</comment>
<evidence type="ECO:0000256" key="7">
    <source>
        <dbReference type="SAM" id="Phobius"/>
    </source>
</evidence>
<reference evidence="10 11" key="1">
    <citation type="journal article" date="2012" name="J. Bacteriol.">
        <title>Genome Sequence of the Bacteriocin-Producing Strain Lactococcus garvieae DCC43.</title>
        <authorList>
            <person name="Gabrielsen C."/>
            <person name="Brede D.A."/>
            <person name="Hernandez P.E."/>
            <person name="Nes I.F."/>
            <person name="Diep D.B."/>
        </authorList>
    </citation>
    <scope>NUCLEOTIDE SEQUENCE [LARGE SCALE GENOMIC DNA]</scope>
    <source>
        <strain evidence="10 11">DCC43</strain>
    </source>
</reference>
<dbReference type="EMBL" id="AMQS01000005">
    <property type="protein sequence ID" value="EKF52031.1"/>
    <property type="molecule type" value="Genomic_DNA"/>
</dbReference>
<evidence type="ECO:0000256" key="5">
    <source>
        <dbReference type="ARBA" id="ARBA00022737"/>
    </source>
</evidence>
<keyword evidence="7" id="KW-0812">Transmembrane</keyword>
<keyword evidence="6" id="KW-0572">Peptidoglycan-anchor</keyword>
<dbReference type="Pfam" id="PF05737">
    <property type="entry name" value="Collagen_bind"/>
    <property type="match status" value="1"/>
</dbReference>
<dbReference type="PATRIC" id="fig|1231377.3.peg.504"/>
<dbReference type="NCBIfam" id="TIGR01167">
    <property type="entry name" value="LPXTG_anchor"/>
    <property type="match status" value="1"/>
</dbReference>
<evidence type="ECO:0000256" key="2">
    <source>
        <dbReference type="ARBA" id="ARBA00022512"/>
    </source>
</evidence>
<dbReference type="SUPFAM" id="SSF49401">
    <property type="entry name" value="Bacterial adhesins"/>
    <property type="match status" value="2"/>
</dbReference>
<dbReference type="GO" id="GO:0007155">
    <property type="term" value="P:cell adhesion"/>
    <property type="evidence" value="ECO:0007669"/>
    <property type="project" value="InterPro"/>
</dbReference>
<gene>
    <name evidence="10" type="ORF">C426_0502</name>
</gene>
<dbReference type="InterPro" id="IPR009459">
    <property type="entry name" value="MucBP_dom"/>
</dbReference>
<dbReference type="AlphaFoldDB" id="K2PX79"/>
<dbReference type="InterPro" id="IPR019931">
    <property type="entry name" value="LPXTG_anchor"/>
</dbReference>
<keyword evidence="4 8" id="KW-0732">Signal</keyword>
<keyword evidence="3" id="KW-0964">Secreted</keyword>
<dbReference type="Pfam" id="PF00746">
    <property type="entry name" value="Gram_pos_anchor"/>
    <property type="match status" value="1"/>
</dbReference>
<organism evidence="10 11">
    <name type="scientific">Lactococcus garvieae DCC43</name>
    <dbReference type="NCBI Taxonomy" id="1231377"/>
    <lineage>
        <taxon>Bacteria</taxon>
        <taxon>Bacillati</taxon>
        <taxon>Bacillota</taxon>
        <taxon>Bacilli</taxon>
        <taxon>Lactobacillales</taxon>
        <taxon>Streptococcaceae</taxon>
        <taxon>Lactococcus</taxon>
    </lineage>
</organism>
<evidence type="ECO:0000256" key="8">
    <source>
        <dbReference type="SAM" id="SignalP"/>
    </source>
</evidence>
<feature type="transmembrane region" description="Helical" evidence="7">
    <location>
        <begin position="618"/>
        <end position="637"/>
    </location>
</feature>
<dbReference type="InterPro" id="IPR008966">
    <property type="entry name" value="Adhesion_dom_sf"/>
</dbReference>
<dbReference type="Gene3D" id="3.10.20.320">
    <property type="entry name" value="Putative peptidoglycan bound protein (lpxtg motif)"/>
    <property type="match status" value="4"/>
</dbReference>
<feature type="signal peptide" evidence="8">
    <location>
        <begin position="1"/>
        <end position="27"/>
    </location>
</feature>
<evidence type="ECO:0000259" key="9">
    <source>
        <dbReference type="PROSITE" id="PS50847"/>
    </source>
</evidence>
<dbReference type="GO" id="GO:0005518">
    <property type="term" value="F:collagen binding"/>
    <property type="evidence" value="ECO:0007669"/>
    <property type="project" value="InterPro"/>
</dbReference>
<dbReference type="InterPro" id="IPR008456">
    <property type="entry name" value="Collagen-bd_dom"/>
</dbReference>
<evidence type="ECO:0000256" key="6">
    <source>
        <dbReference type="ARBA" id="ARBA00023088"/>
    </source>
</evidence>
<accession>K2PX79</accession>
<evidence type="ECO:0000256" key="1">
    <source>
        <dbReference type="ARBA" id="ARBA00004191"/>
    </source>
</evidence>
<evidence type="ECO:0000256" key="3">
    <source>
        <dbReference type="ARBA" id="ARBA00022525"/>
    </source>
</evidence>
<keyword evidence="5" id="KW-0677">Repeat</keyword>
<sequence>MKNFINKLLLLVLFLGNTLNISPLVHAATSTSAVQFVDNVTLATSNGPITSNKISDASLVNSTYTLNIPNGEVLDTSQPYTMPLPPELKPTSSAPIQLTKSDGTLLGEVTVQNNVISIMFEPVINSLSNRVLYFNFWSAFNKDTLNYDVGNNLIFPTKTNPNNSIHVNFSKSSSGEGSGTSAVAKTLRYEANNIVTWTVTINNGGYSVANANFFDTMSNTQDYVPGSTTIHYRNYKNTVIRSETTDLAFYSNSDGSKSTSLNFGRLYGDAEASLTETNSIVIHYQTKMTFNPLNNKYPNHASTYDGDTFIDSVVSTATYHGQGGGGTGDPAGDVTVKYVDESGNKLSDDVVLTGNIGQNYNSEQKTIDGYTFKEVQGNPTGSFTDQAQTVTYVYTKTPAGNVTVSYVDESGNKLSDDVVLTGNIGENYNSEQKIIDGYTFKEVQGNPTGSFTDQAQTVTYVYTKTPAGNVTVSYVDESGNKLSDDVVLTGNIGENYNSEQKTIDGYTFKEVQGNPTGSFTDQEQVVTYVYTKVPVKAGDVTVKHTDEEGNKIAEDTVLTGNIGDRYTIKEKDIPGYTVKEVRGNLSGVFTEKEQEISYIYAEDKMFQLPATGDDSGKFLSIIGLILLVMVGGIIYFVRKFKKNDVEK</sequence>
<evidence type="ECO:0000313" key="11">
    <source>
        <dbReference type="Proteomes" id="UP000006787"/>
    </source>
</evidence>
<comment type="caution">
    <text evidence="10">The sequence shown here is derived from an EMBL/GenBank/DDBJ whole genome shotgun (WGS) entry which is preliminary data.</text>
</comment>
<dbReference type="Proteomes" id="UP000006787">
    <property type="component" value="Unassembled WGS sequence"/>
</dbReference>
<keyword evidence="2" id="KW-0134">Cell wall</keyword>
<protein>
    <recommendedName>
        <fullName evidence="9">Gram-positive cocci surface proteins LPxTG domain-containing protein</fullName>
    </recommendedName>
</protein>
<dbReference type="eggNOG" id="COG4932">
    <property type="taxonomic scope" value="Bacteria"/>
</dbReference>
<feature type="domain" description="Gram-positive cocci surface proteins LPxTG" evidence="9">
    <location>
        <begin position="608"/>
        <end position="647"/>
    </location>
</feature>
<evidence type="ECO:0000313" key="10">
    <source>
        <dbReference type="EMBL" id="EKF52031.1"/>
    </source>
</evidence>
<keyword evidence="7" id="KW-1133">Transmembrane helix</keyword>
<dbReference type="RefSeq" id="WP_003134766.1">
    <property type="nucleotide sequence ID" value="NZ_AMQS01000005.1"/>
</dbReference>
<dbReference type="PROSITE" id="PS50847">
    <property type="entry name" value="GRAM_POS_ANCHORING"/>
    <property type="match status" value="1"/>
</dbReference>
<keyword evidence="7" id="KW-0472">Membrane</keyword>
<feature type="chain" id="PRO_5003865700" description="Gram-positive cocci surface proteins LPxTG domain-containing protein" evidence="8">
    <location>
        <begin position="28"/>
        <end position="647"/>
    </location>
</feature>
<evidence type="ECO:0000256" key="4">
    <source>
        <dbReference type="ARBA" id="ARBA00022729"/>
    </source>
</evidence>
<dbReference type="InterPro" id="IPR011252">
    <property type="entry name" value="Fibrogen-bd_dom1"/>
</dbReference>
<name>K2PX79_9LACT</name>
<proteinExistence type="predicted"/>
<dbReference type="Gene3D" id="2.60.40.1280">
    <property type="match status" value="1"/>
</dbReference>